<sequence>MAIYRMESFIFARNQFLPFMTPELEFHYYYSSVLYYSYSLTGANCNASNADAEQSARRGPTLAAPSNNLMKNPFVSHSNNLDESSICEIPYKLVGSLLPPFSHKLTEVRAMNYIKVINDEQGSLKSVAALQESASDSLIAILKGHVVTAEKAIKGGSHEKLTMTVAVPYLWGVPHFHPLLKHFALLFGARYYRPCLSLSPEILERNILDPQSPKTSICMNQRVLTPIEVD</sequence>
<comment type="caution">
    <text evidence="2">The sequence shown here is derived from an EMBL/GenBank/DDBJ whole genome shotgun (WGS) entry which is preliminary data.</text>
</comment>
<proteinExistence type="predicted"/>
<evidence type="ECO:0000313" key="2">
    <source>
        <dbReference type="EMBL" id="CAK7347672.1"/>
    </source>
</evidence>
<feature type="domain" description="DUF7811" evidence="1">
    <location>
        <begin position="122"/>
        <end position="179"/>
    </location>
</feature>
<dbReference type="Proteomes" id="UP001314170">
    <property type="component" value="Unassembled WGS sequence"/>
</dbReference>
<organism evidence="2 3">
    <name type="scientific">Dovyalis caffra</name>
    <dbReference type="NCBI Taxonomy" id="77055"/>
    <lineage>
        <taxon>Eukaryota</taxon>
        <taxon>Viridiplantae</taxon>
        <taxon>Streptophyta</taxon>
        <taxon>Embryophyta</taxon>
        <taxon>Tracheophyta</taxon>
        <taxon>Spermatophyta</taxon>
        <taxon>Magnoliopsida</taxon>
        <taxon>eudicotyledons</taxon>
        <taxon>Gunneridae</taxon>
        <taxon>Pentapetalae</taxon>
        <taxon>rosids</taxon>
        <taxon>fabids</taxon>
        <taxon>Malpighiales</taxon>
        <taxon>Salicaceae</taxon>
        <taxon>Flacourtieae</taxon>
        <taxon>Dovyalis</taxon>
    </lineage>
</organism>
<dbReference type="EMBL" id="CAWUPB010001173">
    <property type="protein sequence ID" value="CAK7347672.1"/>
    <property type="molecule type" value="Genomic_DNA"/>
</dbReference>
<dbReference type="InterPro" id="IPR056713">
    <property type="entry name" value="DUF7811"/>
</dbReference>
<reference evidence="2 3" key="1">
    <citation type="submission" date="2024-01" db="EMBL/GenBank/DDBJ databases">
        <authorList>
            <person name="Waweru B."/>
        </authorList>
    </citation>
    <scope>NUCLEOTIDE SEQUENCE [LARGE SCALE GENOMIC DNA]</scope>
</reference>
<name>A0AAV1S9Y5_9ROSI</name>
<protein>
    <recommendedName>
        <fullName evidence="1">DUF7811 domain-containing protein</fullName>
    </recommendedName>
</protein>
<accession>A0AAV1S9Y5</accession>
<dbReference type="Pfam" id="PF25103">
    <property type="entry name" value="DUF7811"/>
    <property type="match status" value="1"/>
</dbReference>
<dbReference type="AlphaFoldDB" id="A0AAV1S9Y5"/>
<evidence type="ECO:0000259" key="1">
    <source>
        <dbReference type="Pfam" id="PF25103"/>
    </source>
</evidence>
<gene>
    <name evidence="2" type="ORF">DCAF_LOCUS20360</name>
</gene>
<keyword evidence="3" id="KW-1185">Reference proteome</keyword>
<evidence type="ECO:0000313" key="3">
    <source>
        <dbReference type="Proteomes" id="UP001314170"/>
    </source>
</evidence>